<comment type="caution">
    <text evidence="1">The sequence shown here is derived from an EMBL/GenBank/DDBJ whole genome shotgun (WGS) entry which is preliminary data.</text>
</comment>
<proteinExistence type="predicted"/>
<evidence type="ECO:0000313" key="1">
    <source>
        <dbReference type="EMBL" id="KAH8992404.1"/>
    </source>
</evidence>
<reference evidence="1" key="1">
    <citation type="submission" date="2022-01" db="EMBL/GenBank/DDBJ databases">
        <title>Comparative genomics reveals a dynamic genome evolution in the ectomycorrhizal milk-cap (Lactarius) mushrooms.</title>
        <authorList>
            <consortium name="DOE Joint Genome Institute"/>
            <person name="Lebreton A."/>
            <person name="Tang N."/>
            <person name="Kuo A."/>
            <person name="LaButti K."/>
            <person name="Drula E."/>
            <person name="Barry K."/>
            <person name="Clum A."/>
            <person name="Lipzen A."/>
            <person name="Mousain D."/>
            <person name="Ng V."/>
            <person name="Wang R."/>
            <person name="Wang X."/>
            <person name="Dai Y."/>
            <person name="Henrissat B."/>
            <person name="Grigoriev I.V."/>
            <person name="Guerin-Laguette A."/>
            <person name="Yu F."/>
            <person name="Martin F.M."/>
        </authorList>
    </citation>
    <scope>NUCLEOTIDE SEQUENCE</scope>
    <source>
        <strain evidence="1">QP</strain>
    </source>
</reference>
<evidence type="ECO:0008006" key="3">
    <source>
        <dbReference type="Google" id="ProtNLM"/>
    </source>
</evidence>
<accession>A0AAD4LHU1</accession>
<evidence type="ECO:0000313" key="2">
    <source>
        <dbReference type="Proteomes" id="UP001201163"/>
    </source>
</evidence>
<name>A0AAD4LHU1_9AGAM</name>
<gene>
    <name evidence="1" type="ORF">EDB92DRAFT_1815921</name>
</gene>
<keyword evidence="2" id="KW-1185">Reference proteome</keyword>
<protein>
    <recommendedName>
        <fullName evidence="3">F-box domain-containing protein</fullName>
    </recommendedName>
</protein>
<dbReference type="Proteomes" id="UP001201163">
    <property type="component" value="Unassembled WGS sequence"/>
</dbReference>
<dbReference type="EMBL" id="JAKELL010000022">
    <property type="protein sequence ID" value="KAH8992404.1"/>
    <property type="molecule type" value="Genomic_DNA"/>
</dbReference>
<sequence length="981" mass="110050">MSEPRSVVKSPVLIDGSVELERAHEPSYTIEVVPEEVILEIFHFHKLAYEGGLCGTGLRVDGKGDGTSLLTCADDGSTIMFASQHRLGLQLLCTSKTSIKQTLDIWPDFPILIRDDTYSLDNCDNIIDALQQRDRVCEIDLTGPFPLLDRLALSVWDSEGPGTFLSGPAPRLRVLKLDFRPRGSTIFSTKCISPEALVAALSAMTRLKTLYVQFLYPTPHSIPVNIPPSLGCIVSSTLLRLDFRGPCNYLEDLSRITTPSLECTRIKLDSELPETHVDIFQLSQFLYRVESQRLPDGAKRATLSIPMLSPWYDGGQGTYWVDFLRVFNRLEKLHLSGGDPSSVVHALQFVSTGMATDVLPVLRELGLDSVVYGPRSRKVVNSFLDVHQRARLPAITFRCTSRSIQRLQVLRRPEHIESLLPEACISHLTTLTIPSPPASSVIDLRVHPECLRLGAGSRKLRSDQLFSLSPQSQYSMTEPQATVTVNSPVLTDREVRLEHAHEPSYNFSTIEVVPDDVILEIFHFYKSAYKSGSREWQGRWHGLAHVCRRWRTIIFDFASRDRLNLRLLCTPRTSVKQTLDLWPGFPILVRNGTYFLDNWDNIVAALQQRDRVCEIDLRGPLSKEVSQILQESFPLLDCLSLDAWNSRVLTCPSTFLGGSAPRLRVLRLDVFQCLEFKLPPILSFADHLVDLRLERVESTKCIPPEALVAALSAMTRLKTLFLQFLHETSHSNPINISPLSSGRIASSALLRLSFEGPCNYLEDLLSRITAPSLECTRLQIFRPSEPRLDISQLSQFLCLVGSQTLPDGVDMGHRTLSFYHSHSESVALPGGQPKGSEWLRFELPFHRPHWQAGLELSLMTQFCQQISPFLSNVRTISLPILRGYIAWHDDRHGTPWMDFLRAFNRVERLHLSGGSSHTIVNALRLVSSGMATGVLPALHELNLDSVVNVNESQKAVTSFLDAHNHAGSPAITFRWLDGGLY</sequence>
<organism evidence="1 2">
    <name type="scientific">Lactarius akahatsu</name>
    <dbReference type="NCBI Taxonomy" id="416441"/>
    <lineage>
        <taxon>Eukaryota</taxon>
        <taxon>Fungi</taxon>
        <taxon>Dikarya</taxon>
        <taxon>Basidiomycota</taxon>
        <taxon>Agaricomycotina</taxon>
        <taxon>Agaricomycetes</taxon>
        <taxon>Russulales</taxon>
        <taxon>Russulaceae</taxon>
        <taxon>Lactarius</taxon>
    </lineage>
</organism>
<dbReference type="AlphaFoldDB" id="A0AAD4LHU1"/>